<sequence>MCNQPGSFRAGVSKLGCSISHHPPPQSVEVANGEQEVCCSAREGAGRGAERRSSTSQVRLLHLRILLPTGIRPLLTMMPQHRHANPPPHSHCSSQPPYAMKERIRPSNMETEVETELEKQGPVTGLCLPVDTEVEAYVEKEVVTQMKTQVEKHMKTQVEMQVETPVEQEMKKQMEMQVETQGPELELGLPIESDKETNPGPVNDEADGDRSPCWTNTFDHIIMLQWKLRRTAIHLLASFA</sequence>
<dbReference type="Proteomes" id="UP000186698">
    <property type="component" value="Chromosome 3L"/>
</dbReference>
<dbReference type="KEGG" id="xla:121401383"/>
<organism evidence="2 3">
    <name type="scientific">Xenopus laevis</name>
    <name type="common">African clawed frog</name>
    <dbReference type="NCBI Taxonomy" id="8355"/>
    <lineage>
        <taxon>Eukaryota</taxon>
        <taxon>Metazoa</taxon>
        <taxon>Chordata</taxon>
        <taxon>Craniata</taxon>
        <taxon>Vertebrata</taxon>
        <taxon>Euteleostomi</taxon>
        <taxon>Amphibia</taxon>
        <taxon>Batrachia</taxon>
        <taxon>Anura</taxon>
        <taxon>Pipoidea</taxon>
        <taxon>Pipidae</taxon>
        <taxon>Xenopodinae</taxon>
        <taxon>Xenopus</taxon>
        <taxon>Xenopus</taxon>
    </lineage>
</organism>
<accession>A0A8J1MLJ4</accession>
<dbReference type="AlphaFoldDB" id="A0A8J1MLJ4"/>
<evidence type="ECO:0000256" key="1">
    <source>
        <dbReference type="SAM" id="MobiDB-lite"/>
    </source>
</evidence>
<dbReference type="RefSeq" id="XP_041441905.1">
    <property type="nucleotide sequence ID" value="XM_041585971.1"/>
</dbReference>
<name>A0A8J1MLJ4_XENLA</name>
<reference evidence="3" key="1">
    <citation type="submission" date="2025-08" db="UniProtKB">
        <authorList>
            <consortium name="RefSeq"/>
        </authorList>
    </citation>
    <scope>IDENTIFICATION</scope>
    <source>
        <strain evidence="3">J_2021</strain>
        <tissue evidence="3">Erythrocytes</tissue>
    </source>
</reference>
<feature type="region of interest" description="Disordered" evidence="1">
    <location>
        <begin position="190"/>
        <end position="212"/>
    </location>
</feature>
<proteinExistence type="predicted"/>
<evidence type="ECO:0000313" key="2">
    <source>
        <dbReference type="Proteomes" id="UP000186698"/>
    </source>
</evidence>
<evidence type="ECO:0000313" key="3">
    <source>
        <dbReference type="RefSeq" id="XP_041441905.1"/>
    </source>
</evidence>
<gene>
    <name evidence="3" type="primary">LOC121401383</name>
</gene>
<dbReference type="GeneID" id="121401383"/>
<protein>
    <submittedName>
        <fullName evidence="3">Uncharacterized protein LOC121401383</fullName>
    </submittedName>
</protein>
<keyword evidence="2" id="KW-1185">Reference proteome</keyword>